<dbReference type="Gene3D" id="1.10.357.10">
    <property type="entry name" value="Tetracycline Repressor, domain 2"/>
    <property type="match status" value="1"/>
</dbReference>
<evidence type="ECO:0000256" key="4">
    <source>
        <dbReference type="PROSITE-ProRule" id="PRU00335"/>
    </source>
</evidence>
<accession>A0A919JIK0</accession>
<comment type="caution">
    <text evidence="6">The sequence shown here is derived from an EMBL/GenBank/DDBJ whole genome shotgun (WGS) entry which is preliminary data.</text>
</comment>
<dbReference type="PRINTS" id="PR00455">
    <property type="entry name" value="HTHTETR"/>
</dbReference>
<dbReference type="InterPro" id="IPR036271">
    <property type="entry name" value="Tet_transcr_reg_TetR-rel_C_sf"/>
</dbReference>
<feature type="DNA-binding region" description="H-T-H motif" evidence="4">
    <location>
        <begin position="29"/>
        <end position="48"/>
    </location>
</feature>
<dbReference type="GO" id="GO:0000976">
    <property type="term" value="F:transcription cis-regulatory region binding"/>
    <property type="evidence" value="ECO:0007669"/>
    <property type="project" value="TreeGrafter"/>
</dbReference>
<evidence type="ECO:0000313" key="6">
    <source>
        <dbReference type="EMBL" id="GIE50117.1"/>
    </source>
</evidence>
<dbReference type="SUPFAM" id="SSF46689">
    <property type="entry name" value="Homeodomain-like"/>
    <property type="match status" value="1"/>
</dbReference>
<keyword evidence="1" id="KW-0805">Transcription regulation</keyword>
<dbReference type="InterPro" id="IPR009057">
    <property type="entry name" value="Homeodomain-like_sf"/>
</dbReference>
<dbReference type="AlphaFoldDB" id="A0A919JIK0"/>
<gene>
    <name evidence="6" type="ORF">Ani05nite_36510</name>
</gene>
<dbReference type="PANTHER" id="PTHR30055">
    <property type="entry name" value="HTH-TYPE TRANSCRIPTIONAL REGULATOR RUTR"/>
    <property type="match status" value="1"/>
</dbReference>
<dbReference type="InterPro" id="IPR025996">
    <property type="entry name" value="MT1864/Rv1816-like_C"/>
</dbReference>
<dbReference type="PANTHER" id="PTHR30055:SF220">
    <property type="entry name" value="TETR-FAMILY REGULATORY PROTEIN"/>
    <property type="match status" value="1"/>
</dbReference>
<feature type="domain" description="HTH tetR-type" evidence="5">
    <location>
        <begin position="6"/>
        <end position="66"/>
    </location>
</feature>
<dbReference type="PROSITE" id="PS50977">
    <property type="entry name" value="HTH_TETR_2"/>
    <property type="match status" value="1"/>
</dbReference>
<keyword evidence="2 4" id="KW-0238">DNA-binding</keyword>
<dbReference type="InterPro" id="IPR001647">
    <property type="entry name" value="HTH_TetR"/>
</dbReference>
<evidence type="ECO:0000259" key="5">
    <source>
        <dbReference type="PROSITE" id="PS50977"/>
    </source>
</evidence>
<dbReference type="InterPro" id="IPR050109">
    <property type="entry name" value="HTH-type_TetR-like_transc_reg"/>
</dbReference>
<evidence type="ECO:0000313" key="7">
    <source>
        <dbReference type="Proteomes" id="UP000647172"/>
    </source>
</evidence>
<name>A0A919JIK0_9ACTN</name>
<dbReference type="Proteomes" id="UP000647172">
    <property type="component" value="Unassembled WGS sequence"/>
</dbReference>
<evidence type="ECO:0000256" key="2">
    <source>
        <dbReference type="ARBA" id="ARBA00023125"/>
    </source>
</evidence>
<dbReference type="SUPFAM" id="SSF48498">
    <property type="entry name" value="Tetracyclin repressor-like, C-terminal domain"/>
    <property type="match status" value="1"/>
</dbReference>
<keyword evidence="7" id="KW-1185">Reference proteome</keyword>
<organism evidence="6 7">
    <name type="scientific">Actinoplanes nipponensis</name>
    <dbReference type="NCBI Taxonomy" id="135950"/>
    <lineage>
        <taxon>Bacteria</taxon>
        <taxon>Bacillati</taxon>
        <taxon>Actinomycetota</taxon>
        <taxon>Actinomycetes</taxon>
        <taxon>Micromonosporales</taxon>
        <taxon>Micromonosporaceae</taxon>
        <taxon>Actinoplanes</taxon>
    </lineage>
</organism>
<reference evidence="6" key="1">
    <citation type="submission" date="2021-01" db="EMBL/GenBank/DDBJ databases">
        <title>Whole genome shotgun sequence of Actinoplanes nipponensis NBRC 14063.</title>
        <authorList>
            <person name="Komaki H."/>
            <person name="Tamura T."/>
        </authorList>
    </citation>
    <scope>NUCLEOTIDE SEQUENCE</scope>
    <source>
        <strain evidence="6">NBRC 14063</strain>
    </source>
</reference>
<keyword evidence="3" id="KW-0804">Transcription</keyword>
<sequence length="189" mass="20080">MSYHHGDLRRALLAAAAEAIAEDGPAALSLRDLARRAGVSHAAPAHHFGDKKGLLTALAAEGFEELAAALRQAWASTGSFLELGVAYVRFATTRRAHFEVMWRPDLYHADDPALVAARERSGEALYSGVADLPDGGAGGGRGQVRETGLAAWSLAHGFATLWLSGSLPDMPELPDEVARAVLRHLTHDV</sequence>
<protein>
    <submittedName>
        <fullName evidence="6">TetR family transcriptional regulator</fullName>
    </submittedName>
</protein>
<dbReference type="Pfam" id="PF00440">
    <property type="entry name" value="TetR_N"/>
    <property type="match status" value="1"/>
</dbReference>
<dbReference type="EMBL" id="BOMQ01000045">
    <property type="protein sequence ID" value="GIE50117.1"/>
    <property type="molecule type" value="Genomic_DNA"/>
</dbReference>
<evidence type="ECO:0000256" key="3">
    <source>
        <dbReference type="ARBA" id="ARBA00023163"/>
    </source>
</evidence>
<proteinExistence type="predicted"/>
<dbReference type="GO" id="GO:0003700">
    <property type="term" value="F:DNA-binding transcription factor activity"/>
    <property type="evidence" value="ECO:0007669"/>
    <property type="project" value="TreeGrafter"/>
</dbReference>
<dbReference type="RefSeq" id="WP_203769772.1">
    <property type="nucleotide sequence ID" value="NZ_BAAAYJ010000007.1"/>
</dbReference>
<evidence type="ECO:0000256" key="1">
    <source>
        <dbReference type="ARBA" id="ARBA00023015"/>
    </source>
</evidence>
<dbReference type="Pfam" id="PF13305">
    <property type="entry name" value="TetR_C_33"/>
    <property type="match status" value="1"/>
</dbReference>